<dbReference type="AlphaFoldDB" id="A0A0F7TZD0"/>
<organism evidence="2 3">
    <name type="scientific">Penicillium brasilianum</name>
    <dbReference type="NCBI Taxonomy" id="104259"/>
    <lineage>
        <taxon>Eukaryota</taxon>
        <taxon>Fungi</taxon>
        <taxon>Dikarya</taxon>
        <taxon>Ascomycota</taxon>
        <taxon>Pezizomycotina</taxon>
        <taxon>Eurotiomycetes</taxon>
        <taxon>Eurotiomycetidae</taxon>
        <taxon>Eurotiales</taxon>
        <taxon>Aspergillaceae</taxon>
        <taxon>Penicillium</taxon>
    </lineage>
</organism>
<gene>
    <name evidence="2" type="ORF">PMG11_09842</name>
</gene>
<dbReference type="SUPFAM" id="SSF48452">
    <property type="entry name" value="TPR-like"/>
    <property type="match status" value="1"/>
</dbReference>
<dbReference type="PANTHER" id="PTHR46014:SF1">
    <property type="entry name" value="TETRATRICOPEPTIDE REPEAT PROTEIN 1"/>
    <property type="match status" value="1"/>
</dbReference>
<dbReference type="STRING" id="104259.A0A0F7TZD0"/>
<evidence type="ECO:0000256" key="1">
    <source>
        <dbReference type="SAM" id="MobiDB-lite"/>
    </source>
</evidence>
<dbReference type="SMART" id="SM00028">
    <property type="entry name" value="TPR"/>
    <property type="match status" value="2"/>
</dbReference>
<dbReference type="OrthoDB" id="1872379at2759"/>
<protein>
    <recommendedName>
        <fullName evidence="4">Tetratricopeptide repeat protein 1 (TTC1)</fullName>
    </recommendedName>
</protein>
<name>A0A0F7TZD0_PENBI</name>
<dbReference type="InterPro" id="IPR052769">
    <property type="entry name" value="TPR_domain_protein"/>
</dbReference>
<dbReference type="PANTHER" id="PTHR46014">
    <property type="entry name" value="TETRATRICOPEPTIDE REPEAT PROTEIN 1"/>
    <property type="match status" value="1"/>
</dbReference>
<feature type="compositionally biased region" description="Acidic residues" evidence="1">
    <location>
        <begin position="24"/>
        <end position="33"/>
    </location>
</feature>
<feature type="region of interest" description="Disordered" evidence="1">
    <location>
        <begin position="1"/>
        <end position="35"/>
    </location>
</feature>
<dbReference type="Gene3D" id="1.25.40.10">
    <property type="entry name" value="Tetratricopeptide repeat domain"/>
    <property type="match status" value="1"/>
</dbReference>
<evidence type="ECO:0000313" key="2">
    <source>
        <dbReference type="EMBL" id="CEJ61306.1"/>
    </source>
</evidence>
<evidence type="ECO:0008006" key="4">
    <source>
        <dbReference type="Google" id="ProtNLM"/>
    </source>
</evidence>
<accession>A0A0F7TZD0</accession>
<sequence length="288" mass="31840">MAGISHEGPEPDRKPPKNPTVPDDAADTDEEEFHDARFPAEEEARLLKESQAIKQEANQLFSSACYDQAISFYDRALSSCPSYLDYDVAVLRSNIAACYLKLEDWKAAIDAATASLDRLEKIIPTNASDDKQSDGKQSNATNTTSEESGAVVELSAADAEAEEKQLAHLKELDTQRTNVLRIRAKSLMRRAKAKSSLGGWANLQGAIEDYQALNSMETLPSDEKRIVQRALRELPARVNEAKEKEIGEMMSKMKDLGNGILRPFGLSTDNFNFVQDPKTGGYSMNFQS</sequence>
<dbReference type="EMBL" id="CDHK01000010">
    <property type="protein sequence ID" value="CEJ61306.1"/>
    <property type="molecule type" value="Genomic_DNA"/>
</dbReference>
<evidence type="ECO:0000313" key="3">
    <source>
        <dbReference type="Proteomes" id="UP000042958"/>
    </source>
</evidence>
<dbReference type="InterPro" id="IPR011990">
    <property type="entry name" value="TPR-like_helical_dom_sf"/>
</dbReference>
<feature type="region of interest" description="Disordered" evidence="1">
    <location>
        <begin position="125"/>
        <end position="151"/>
    </location>
</feature>
<reference evidence="3" key="1">
    <citation type="journal article" date="2015" name="Genome Announc.">
        <title>Draft genome sequence of the fungus Penicillium brasilianum MG11.</title>
        <authorList>
            <person name="Horn F."/>
            <person name="Linde J."/>
            <person name="Mattern D.J."/>
            <person name="Walther G."/>
            <person name="Guthke R."/>
            <person name="Brakhage A.A."/>
            <person name="Valiante V."/>
        </authorList>
    </citation>
    <scope>NUCLEOTIDE SEQUENCE [LARGE SCALE GENOMIC DNA]</scope>
    <source>
        <strain evidence="3">MG11</strain>
    </source>
</reference>
<dbReference type="InterPro" id="IPR019734">
    <property type="entry name" value="TPR_rpt"/>
</dbReference>
<dbReference type="Proteomes" id="UP000042958">
    <property type="component" value="Unassembled WGS sequence"/>
</dbReference>
<proteinExistence type="predicted"/>
<feature type="compositionally biased region" description="Polar residues" evidence="1">
    <location>
        <begin position="135"/>
        <end position="147"/>
    </location>
</feature>
<keyword evidence="3" id="KW-1185">Reference proteome</keyword>